<dbReference type="Proteomes" id="UP000298663">
    <property type="component" value="Unassembled WGS sequence"/>
</dbReference>
<evidence type="ECO:0000313" key="5">
    <source>
        <dbReference type="EMBL" id="TKR94138.1"/>
    </source>
</evidence>
<keyword evidence="1 2" id="KW-0694">RNA-binding</keyword>
<dbReference type="GO" id="GO:0008143">
    <property type="term" value="F:poly(A) binding"/>
    <property type="evidence" value="ECO:0007669"/>
    <property type="project" value="TreeGrafter"/>
</dbReference>
<accession>A0A4U5PCQ2</accession>
<dbReference type="AlphaFoldDB" id="A0A4U5PCQ2"/>
<comment type="caution">
    <text evidence="5">The sequence shown here is derived from an EMBL/GenBank/DDBJ whole genome shotgun (WGS) entry which is preliminary data.</text>
</comment>
<dbReference type="Gene3D" id="3.30.70.330">
    <property type="match status" value="1"/>
</dbReference>
<protein>
    <recommendedName>
        <fullName evidence="4">RRM domain-containing protein</fullName>
    </recommendedName>
</protein>
<dbReference type="EMBL" id="AZBU02000002">
    <property type="protein sequence ID" value="TKR94138.1"/>
    <property type="molecule type" value="Genomic_DNA"/>
</dbReference>
<dbReference type="InterPro" id="IPR012677">
    <property type="entry name" value="Nucleotide-bd_a/b_plait_sf"/>
</dbReference>
<evidence type="ECO:0000259" key="4">
    <source>
        <dbReference type="PROSITE" id="PS50102"/>
    </source>
</evidence>
<evidence type="ECO:0000256" key="3">
    <source>
        <dbReference type="SAM" id="MobiDB-lite"/>
    </source>
</evidence>
<gene>
    <name evidence="5" type="ORF">L596_008465</name>
</gene>
<dbReference type="STRING" id="34508.A0A4U5PCQ2"/>
<evidence type="ECO:0000256" key="2">
    <source>
        <dbReference type="PROSITE-ProRule" id="PRU00176"/>
    </source>
</evidence>
<feature type="region of interest" description="Disordered" evidence="3">
    <location>
        <begin position="156"/>
        <end position="189"/>
    </location>
</feature>
<sequence>MSSTTTFVSAEEMEIINALVADLVEKTTKMEEFHRTPKLTLSPNFVPGRTTRFPTMEEKIECDQRSVYVGNVDYAATKDQLKAHFENAGKVVRATIMLNKADLTPRGFGYVEFESAVSVAKALLELNGSKINNRKINVKPKRTNVPGHSVVTPKFLSKKPQEGATQVGSRLSGRLSKMPAVPRSSRTVQ</sequence>
<dbReference type="InterPro" id="IPR000504">
    <property type="entry name" value="RRM_dom"/>
</dbReference>
<evidence type="ECO:0000313" key="6">
    <source>
        <dbReference type="Proteomes" id="UP000298663"/>
    </source>
</evidence>
<feature type="domain" description="RRM" evidence="4">
    <location>
        <begin position="65"/>
        <end position="143"/>
    </location>
</feature>
<dbReference type="SMART" id="SM00360">
    <property type="entry name" value="RRM"/>
    <property type="match status" value="1"/>
</dbReference>
<proteinExistence type="predicted"/>
<reference evidence="5 6" key="2">
    <citation type="journal article" date="2019" name="G3 (Bethesda)">
        <title>Hybrid Assembly of the Genome of the Entomopathogenic Nematode Steinernema carpocapsae Identifies the X-Chromosome.</title>
        <authorList>
            <person name="Serra L."/>
            <person name="Macchietto M."/>
            <person name="Macias-Munoz A."/>
            <person name="McGill C.J."/>
            <person name="Rodriguez I.M."/>
            <person name="Rodriguez B."/>
            <person name="Murad R."/>
            <person name="Mortazavi A."/>
        </authorList>
    </citation>
    <scope>NUCLEOTIDE SEQUENCE [LARGE SCALE GENOMIC DNA]</scope>
    <source>
        <strain evidence="5 6">ALL</strain>
    </source>
</reference>
<organism evidence="5 6">
    <name type="scientific">Steinernema carpocapsae</name>
    <name type="common">Entomopathogenic nematode</name>
    <dbReference type="NCBI Taxonomy" id="34508"/>
    <lineage>
        <taxon>Eukaryota</taxon>
        <taxon>Metazoa</taxon>
        <taxon>Ecdysozoa</taxon>
        <taxon>Nematoda</taxon>
        <taxon>Chromadorea</taxon>
        <taxon>Rhabditida</taxon>
        <taxon>Tylenchina</taxon>
        <taxon>Panagrolaimomorpha</taxon>
        <taxon>Strongyloidoidea</taxon>
        <taxon>Steinernematidae</taxon>
        <taxon>Steinernema</taxon>
    </lineage>
</organism>
<dbReference type="OrthoDB" id="272703at2759"/>
<reference evidence="5 6" key="1">
    <citation type="journal article" date="2015" name="Genome Biol.">
        <title>Comparative genomics of Steinernema reveals deeply conserved gene regulatory networks.</title>
        <authorList>
            <person name="Dillman A.R."/>
            <person name="Macchietto M."/>
            <person name="Porter C.F."/>
            <person name="Rogers A."/>
            <person name="Williams B."/>
            <person name="Antoshechkin I."/>
            <person name="Lee M.M."/>
            <person name="Goodwin Z."/>
            <person name="Lu X."/>
            <person name="Lewis E.E."/>
            <person name="Goodrich-Blair H."/>
            <person name="Stock S.P."/>
            <person name="Adams B.J."/>
            <person name="Sternberg P.W."/>
            <person name="Mortazavi A."/>
        </authorList>
    </citation>
    <scope>NUCLEOTIDE SEQUENCE [LARGE SCALE GENOMIC DNA]</scope>
    <source>
        <strain evidence="5 6">ALL</strain>
    </source>
</reference>
<dbReference type="PANTHER" id="PTHR23236">
    <property type="entry name" value="EUKARYOTIC TRANSLATION INITIATION FACTOR 4B/4H"/>
    <property type="match status" value="1"/>
</dbReference>
<dbReference type="PROSITE" id="PS50102">
    <property type="entry name" value="RRM"/>
    <property type="match status" value="1"/>
</dbReference>
<evidence type="ECO:0000256" key="1">
    <source>
        <dbReference type="ARBA" id="ARBA00022884"/>
    </source>
</evidence>
<keyword evidence="6" id="KW-1185">Reference proteome</keyword>
<dbReference type="InterPro" id="IPR035979">
    <property type="entry name" value="RBD_domain_sf"/>
</dbReference>
<name>A0A4U5PCQ2_STECR</name>
<dbReference type="PANTHER" id="PTHR23236:SF12">
    <property type="entry name" value="EUKARYOTIC INITIATION FACTOR 4B-RELATED"/>
    <property type="match status" value="1"/>
</dbReference>
<dbReference type="SUPFAM" id="SSF54928">
    <property type="entry name" value="RNA-binding domain, RBD"/>
    <property type="match status" value="1"/>
</dbReference>
<dbReference type="Pfam" id="PF00076">
    <property type="entry name" value="RRM_1"/>
    <property type="match status" value="1"/>
</dbReference>